<dbReference type="PANTHER" id="PTHR12000:SF42">
    <property type="entry name" value="LEGUMAIN"/>
    <property type="match status" value="1"/>
</dbReference>
<name>A0A074Z182_OPIVI</name>
<feature type="signal peptide" evidence="3">
    <location>
        <begin position="1"/>
        <end position="30"/>
    </location>
</feature>
<comment type="similarity">
    <text evidence="1">Belongs to the peptidase C13 family.</text>
</comment>
<dbReference type="RefSeq" id="XP_009177026.1">
    <property type="nucleotide sequence ID" value="XM_009178762.1"/>
</dbReference>
<dbReference type="PRINTS" id="PR00776">
    <property type="entry name" value="HEMOGLOBNASE"/>
</dbReference>
<dbReference type="Proteomes" id="UP000054324">
    <property type="component" value="Unassembled WGS sequence"/>
</dbReference>
<keyword evidence="5" id="KW-1185">Reference proteome</keyword>
<dbReference type="InterPro" id="IPR046427">
    <property type="entry name" value="Legumain_prodom_sf"/>
</dbReference>
<feature type="chain" id="PRO_5001703840" description="Peptidase C13 family protein" evidence="3">
    <location>
        <begin position="31"/>
        <end position="485"/>
    </location>
</feature>
<feature type="active site" description="Nucleophile" evidence="2">
    <location>
        <position position="145"/>
    </location>
</feature>
<dbReference type="PANTHER" id="PTHR12000">
    <property type="entry name" value="HEMOGLOBINASE FAMILY MEMBER"/>
    <property type="match status" value="1"/>
</dbReference>
<keyword evidence="3" id="KW-0732">Signal</keyword>
<evidence type="ECO:0000256" key="2">
    <source>
        <dbReference type="PIRSR" id="PIRSR019663-1"/>
    </source>
</evidence>
<evidence type="ECO:0000313" key="4">
    <source>
        <dbReference type="EMBL" id="KER19227.1"/>
    </source>
</evidence>
<dbReference type="GO" id="GO:0051603">
    <property type="term" value="P:proteolysis involved in protein catabolic process"/>
    <property type="evidence" value="ECO:0007669"/>
    <property type="project" value="TreeGrafter"/>
</dbReference>
<dbReference type="OrthoDB" id="9973749at2759"/>
<dbReference type="AlphaFoldDB" id="A0A074Z182"/>
<feature type="active site" evidence="2">
    <location>
        <position position="104"/>
    </location>
</feature>
<dbReference type="Pfam" id="PF01650">
    <property type="entry name" value="Peptidase_C13"/>
    <property type="match status" value="1"/>
</dbReference>
<evidence type="ECO:0000256" key="3">
    <source>
        <dbReference type="SAM" id="SignalP"/>
    </source>
</evidence>
<dbReference type="EMBL" id="KL597283">
    <property type="protein sequence ID" value="KER19227.1"/>
    <property type="molecule type" value="Genomic_DNA"/>
</dbReference>
<dbReference type="Gene3D" id="1.10.132.130">
    <property type="match status" value="1"/>
</dbReference>
<evidence type="ECO:0000313" key="5">
    <source>
        <dbReference type="Proteomes" id="UP000054324"/>
    </source>
</evidence>
<evidence type="ECO:0000256" key="1">
    <source>
        <dbReference type="ARBA" id="ARBA00009941"/>
    </source>
</evidence>
<reference evidence="4 5" key="1">
    <citation type="submission" date="2013-11" db="EMBL/GenBank/DDBJ databases">
        <title>Opisthorchis viverrini - life in the bile duct.</title>
        <authorList>
            <person name="Young N.D."/>
            <person name="Nagarajan N."/>
            <person name="Lin S.J."/>
            <person name="Korhonen P.K."/>
            <person name="Jex A.R."/>
            <person name="Hall R.S."/>
            <person name="Safavi-Hemami H."/>
            <person name="Kaewkong W."/>
            <person name="Bertrand D."/>
            <person name="Gao S."/>
            <person name="Seet Q."/>
            <person name="Wongkham S."/>
            <person name="Teh B.T."/>
            <person name="Wongkham C."/>
            <person name="Intapan P.M."/>
            <person name="Maleewong W."/>
            <person name="Yang X."/>
            <person name="Hu M."/>
            <person name="Wang Z."/>
            <person name="Hofmann A."/>
            <person name="Sternberg P.W."/>
            <person name="Tan P."/>
            <person name="Wang J."/>
            <person name="Gasser R.B."/>
        </authorList>
    </citation>
    <scope>NUCLEOTIDE SEQUENCE [LARGE SCALE GENOMIC DNA]</scope>
</reference>
<organism evidence="4 5">
    <name type="scientific">Opisthorchis viverrini</name>
    <name type="common">Southeast Asian liver fluke</name>
    <dbReference type="NCBI Taxonomy" id="6198"/>
    <lineage>
        <taxon>Eukaryota</taxon>
        <taxon>Metazoa</taxon>
        <taxon>Spiralia</taxon>
        <taxon>Lophotrochozoa</taxon>
        <taxon>Platyhelminthes</taxon>
        <taxon>Trematoda</taxon>
        <taxon>Digenea</taxon>
        <taxon>Opisthorchiida</taxon>
        <taxon>Opisthorchiata</taxon>
        <taxon>Opisthorchiidae</taxon>
        <taxon>Opisthorchis</taxon>
    </lineage>
</organism>
<evidence type="ECO:0008006" key="6">
    <source>
        <dbReference type="Google" id="ProtNLM"/>
    </source>
</evidence>
<dbReference type="GeneID" id="20326101"/>
<dbReference type="InterPro" id="IPR001096">
    <property type="entry name" value="Peptidase_C13"/>
</dbReference>
<accession>A0A074Z182</accession>
<dbReference type="KEGG" id="ovi:T265_11933"/>
<dbReference type="GO" id="GO:0005773">
    <property type="term" value="C:vacuole"/>
    <property type="evidence" value="ECO:0007669"/>
    <property type="project" value="GOC"/>
</dbReference>
<protein>
    <recommendedName>
        <fullName evidence="6">Peptidase C13 family protein</fullName>
    </recommendedName>
</protein>
<proteinExistence type="inferred from homology"/>
<dbReference type="GO" id="GO:0006624">
    <property type="term" value="P:vacuolar protein processing"/>
    <property type="evidence" value="ECO:0007669"/>
    <property type="project" value="TreeGrafter"/>
</dbReference>
<dbReference type="MEROPS" id="C13.007"/>
<sequence length="485" mass="55235">MKLQVSRDMMRRSLLLALLFCIDHVALLEAIGVHNWSSTFNNKPPKKWVVLATGSNTWESYRQHDVTRDNFLNVLKGDKKLEANKKKVLNSGPDDYVFIYFSGHGGTSQITFLEEHLCAMELNDTLAYMHSKKKFNKLVLYVEACYSGSMFKDVLPSNMGIYVTTSTKEDEVSQAVFCYDKKIDVCLANEYSYEWLIDSELEDIKKRTLDEQYEEVKKCTLYSHVMKYGELTIGGLPVGKFQGHYDLLMHRKDVAIVPKAVDKKPYCQANLFSKSRRLVQAATEEEYEIAWKRLHRTLQLGHVVRETFRGIVVDVTTNHKPTLKDLSKRDELMCFKAVFGQILTRCFTTQQTVLMGRAKAPLDAARRGPRKVDWAATMDVPEAEFDTPAVRQKAMGRFKMARMAPGSDPTVFFAGRLPSLDHALPTPDGVPRHQLLSDQFVEAEILLSICFQVPEVAQHTSHLMELCKAGYEAETLIDSVQNFCS</sequence>
<dbReference type="CTD" id="20326101"/>
<gene>
    <name evidence="4" type="ORF">T265_11933</name>
</gene>
<dbReference type="Gene3D" id="3.40.50.1460">
    <property type="match status" value="1"/>
</dbReference>
<dbReference type="GO" id="GO:0004197">
    <property type="term" value="F:cysteine-type endopeptidase activity"/>
    <property type="evidence" value="ECO:0007669"/>
    <property type="project" value="TreeGrafter"/>
</dbReference>